<keyword evidence="9 12" id="KW-0472">Membrane</keyword>
<keyword evidence="5 12" id="KW-0812">Transmembrane</keyword>
<feature type="transmembrane region" description="Helical" evidence="12">
    <location>
        <begin position="75"/>
        <end position="98"/>
    </location>
</feature>
<feature type="transmembrane region" description="Helical" evidence="12">
    <location>
        <begin position="436"/>
        <end position="458"/>
    </location>
</feature>
<proteinExistence type="inferred from homology"/>
<feature type="transmembrane region" description="Helical" evidence="12">
    <location>
        <begin position="470"/>
        <end position="490"/>
    </location>
</feature>
<comment type="subcellular location">
    <subcellularLocation>
        <location evidence="1">Cell membrane</location>
        <topology evidence="1">Multi-pass membrane protein</topology>
    </subcellularLocation>
</comment>
<feature type="transmembrane region" description="Helical" evidence="12">
    <location>
        <begin position="322"/>
        <end position="341"/>
    </location>
</feature>
<evidence type="ECO:0000256" key="3">
    <source>
        <dbReference type="ARBA" id="ARBA00022448"/>
    </source>
</evidence>
<feature type="transmembrane region" description="Helical" evidence="12">
    <location>
        <begin position="46"/>
        <end position="63"/>
    </location>
</feature>
<evidence type="ECO:0000256" key="12">
    <source>
        <dbReference type="SAM" id="Phobius"/>
    </source>
</evidence>
<evidence type="ECO:0000256" key="6">
    <source>
        <dbReference type="ARBA" id="ARBA00022989"/>
    </source>
</evidence>
<dbReference type="EMBL" id="CP139781">
    <property type="protein sequence ID" value="WRQ88270.1"/>
    <property type="molecule type" value="Genomic_DNA"/>
</dbReference>
<evidence type="ECO:0000313" key="14">
    <source>
        <dbReference type="Proteomes" id="UP000738431"/>
    </source>
</evidence>
<evidence type="ECO:0000256" key="4">
    <source>
        <dbReference type="ARBA" id="ARBA00022475"/>
    </source>
</evidence>
<comment type="similarity">
    <text evidence="2 11">Belongs to the sodium:solute symporter (SSF) (TC 2.A.21) family.</text>
</comment>
<feature type="transmembrane region" description="Helical" evidence="12">
    <location>
        <begin position="409"/>
        <end position="429"/>
    </location>
</feature>
<keyword evidence="7" id="KW-0915">Sodium</keyword>
<keyword evidence="6 12" id="KW-1133">Transmembrane helix</keyword>
<keyword evidence="14" id="KW-1185">Reference proteome</keyword>
<evidence type="ECO:0000256" key="7">
    <source>
        <dbReference type="ARBA" id="ARBA00023053"/>
    </source>
</evidence>
<protein>
    <submittedName>
        <fullName evidence="13">Sodium/solute symporter</fullName>
    </submittedName>
</protein>
<evidence type="ECO:0000256" key="9">
    <source>
        <dbReference type="ARBA" id="ARBA00023136"/>
    </source>
</evidence>
<dbReference type="Proteomes" id="UP000738431">
    <property type="component" value="Chromosome"/>
</dbReference>
<dbReference type="Gene3D" id="1.20.1730.10">
    <property type="entry name" value="Sodium/glucose cotransporter"/>
    <property type="match status" value="1"/>
</dbReference>
<evidence type="ECO:0000256" key="8">
    <source>
        <dbReference type="ARBA" id="ARBA00023065"/>
    </source>
</evidence>
<feature type="transmembrane region" description="Helical" evidence="12">
    <location>
        <begin position="6"/>
        <end position="25"/>
    </location>
</feature>
<evidence type="ECO:0000256" key="2">
    <source>
        <dbReference type="ARBA" id="ARBA00006434"/>
    </source>
</evidence>
<keyword evidence="4" id="KW-1003">Cell membrane</keyword>
<dbReference type="RefSeq" id="WP_221032391.1">
    <property type="nucleotide sequence ID" value="NZ_CP139781.1"/>
</dbReference>
<keyword evidence="10" id="KW-0739">Sodium transport</keyword>
<feature type="transmembrane region" description="Helical" evidence="12">
    <location>
        <begin position="377"/>
        <end position="397"/>
    </location>
</feature>
<accession>A0ABZ1C9F4</accession>
<keyword evidence="8" id="KW-0406">Ion transport</keyword>
<organism evidence="13 14">
    <name type="scientific">Actomonas aquatica</name>
    <dbReference type="NCBI Taxonomy" id="2866162"/>
    <lineage>
        <taxon>Bacteria</taxon>
        <taxon>Pseudomonadati</taxon>
        <taxon>Verrucomicrobiota</taxon>
        <taxon>Opitutia</taxon>
        <taxon>Opitutales</taxon>
        <taxon>Opitutaceae</taxon>
        <taxon>Actomonas</taxon>
    </lineage>
</organism>
<reference evidence="13 14" key="1">
    <citation type="submission" date="2023-12" db="EMBL/GenBank/DDBJ databases">
        <title>Description of an unclassified Opitutus bacterium of Verrucomicrobiota.</title>
        <authorList>
            <person name="Zhang D.-F."/>
        </authorList>
    </citation>
    <scope>NUCLEOTIDE SEQUENCE [LARGE SCALE GENOMIC DNA]</scope>
    <source>
        <strain evidence="13 14">WL0086</strain>
    </source>
</reference>
<feature type="transmembrane region" description="Helical" evidence="12">
    <location>
        <begin position="177"/>
        <end position="200"/>
    </location>
</feature>
<dbReference type="PANTHER" id="PTHR42985">
    <property type="entry name" value="SODIUM-COUPLED MONOCARBOXYLATE TRANSPORTER"/>
    <property type="match status" value="1"/>
</dbReference>
<feature type="transmembrane region" description="Helical" evidence="12">
    <location>
        <begin position="238"/>
        <end position="257"/>
    </location>
</feature>
<evidence type="ECO:0000256" key="5">
    <source>
        <dbReference type="ARBA" id="ARBA00022692"/>
    </source>
</evidence>
<name>A0ABZ1C9F4_9BACT</name>
<dbReference type="InterPro" id="IPR001734">
    <property type="entry name" value="Na/solute_symporter"/>
</dbReference>
<keyword evidence="3" id="KW-0813">Transport</keyword>
<evidence type="ECO:0000256" key="1">
    <source>
        <dbReference type="ARBA" id="ARBA00004651"/>
    </source>
</evidence>
<dbReference type="PANTHER" id="PTHR42985:SF40">
    <property type="entry name" value="LD47995P-RELATED"/>
    <property type="match status" value="1"/>
</dbReference>
<gene>
    <name evidence="13" type="ORF">K1X11_002555</name>
</gene>
<dbReference type="InterPro" id="IPR051163">
    <property type="entry name" value="Sodium:Solute_Symporter_SSF"/>
</dbReference>
<dbReference type="Pfam" id="PF00474">
    <property type="entry name" value="SSF"/>
    <property type="match status" value="1"/>
</dbReference>
<feature type="transmembrane region" description="Helical" evidence="12">
    <location>
        <begin position="151"/>
        <end position="170"/>
    </location>
</feature>
<feature type="transmembrane region" description="Helical" evidence="12">
    <location>
        <begin position="278"/>
        <end position="302"/>
    </location>
</feature>
<dbReference type="InterPro" id="IPR038377">
    <property type="entry name" value="Na/Glc_symporter_sf"/>
</dbReference>
<evidence type="ECO:0000256" key="11">
    <source>
        <dbReference type="RuleBase" id="RU362091"/>
    </source>
</evidence>
<dbReference type="NCBIfam" id="TIGR00813">
    <property type="entry name" value="sss"/>
    <property type="match status" value="1"/>
</dbReference>
<evidence type="ECO:0000313" key="13">
    <source>
        <dbReference type="EMBL" id="WRQ88270.1"/>
    </source>
</evidence>
<sequence>MPLSLLDYFVIAAYAGVIAGITWFCGRQRATTADDYFVAGRSMPGWAVAMAMMAALISSNTMVGHPATAYQKGLILLLGSLTLPAVLFFVAKVIVPFYRRTIRMSAYEYLGRRFGLGGRLYASICFMADRLFDVGVTLLTSAVPVAVMTGWPLFNVVAGLAVFTVAYTMLGGMRTIVWTSVVQGGVFMIAAVLIALRLLLAPECGEPGAVLRAAWEGGRLGLGDFSFSWASLFDSTHTTQWLLVLAYTVNWGRRYIADQHMVQRYLIARSDADAERGALWNGLLCVPVWAIFMLIGASLFGFYQLSGATPPNVADEVVPHFIVHQLPAGIVGLMLAAILAASMSSISPDLNSIATAFTSDIMGHFLPQLSDRARVRIGRLAVFVGGGVALLTALLMAPKGEAATIMERAVTVAAILSGGMLGLFFLGFFTRTATRAGCYAGLAACAVFTAWGTVTAGAEPLIDLGFNFPLNPILIGILGHGVVFGVGYGVSRLVGGHVPPDVDQLVYRRAPRPVA</sequence>
<evidence type="ECO:0000256" key="10">
    <source>
        <dbReference type="ARBA" id="ARBA00023201"/>
    </source>
</evidence>
<dbReference type="PROSITE" id="PS50283">
    <property type="entry name" value="NA_SOLUT_SYMP_3"/>
    <property type="match status" value="1"/>
</dbReference>